<dbReference type="Gene3D" id="2.60.40.1220">
    <property type="match status" value="1"/>
</dbReference>
<protein>
    <submittedName>
        <fullName evidence="4">S-layer homology domain-containing protein</fullName>
    </submittedName>
</protein>
<comment type="caution">
    <text evidence="4">The sequence shown here is derived from an EMBL/GenBank/DDBJ whole genome shotgun (WGS) entry which is preliminary data.</text>
</comment>
<evidence type="ECO:0000313" key="4">
    <source>
        <dbReference type="EMBL" id="NOU73624.1"/>
    </source>
</evidence>
<organism evidence="4 5">
    <name type="scientific">Paenibacillus phytorum</name>
    <dbReference type="NCBI Taxonomy" id="2654977"/>
    <lineage>
        <taxon>Bacteria</taxon>
        <taxon>Bacillati</taxon>
        <taxon>Bacillota</taxon>
        <taxon>Bacilli</taxon>
        <taxon>Bacillales</taxon>
        <taxon>Paenibacillaceae</taxon>
        <taxon>Paenibacillus</taxon>
    </lineage>
</organism>
<keyword evidence="2" id="KW-0812">Transmembrane</keyword>
<dbReference type="PANTHER" id="PTHR43308:SF5">
    <property type="entry name" value="S-LAYER PROTEIN _ PEPTIDOGLYCAN ENDO-BETA-N-ACETYLGLUCOSAMINIDASE"/>
    <property type="match status" value="1"/>
</dbReference>
<keyword evidence="5" id="KW-1185">Reference proteome</keyword>
<dbReference type="InterPro" id="IPR014755">
    <property type="entry name" value="Cu-Rt/internalin_Ig-like"/>
</dbReference>
<evidence type="ECO:0000256" key="1">
    <source>
        <dbReference type="ARBA" id="ARBA00022729"/>
    </source>
</evidence>
<dbReference type="PROSITE" id="PS51272">
    <property type="entry name" value="SLH"/>
    <property type="match status" value="2"/>
</dbReference>
<proteinExistence type="predicted"/>
<evidence type="ECO:0000259" key="3">
    <source>
        <dbReference type="PROSITE" id="PS51272"/>
    </source>
</evidence>
<dbReference type="InterPro" id="IPR001119">
    <property type="entry name" value="SLH_dom"/>
</dbReference>
<keyword evidence="2" id="KW-0472">Membrane</keyword>
<dbReference type="InterPro" id="IPR051465">
    <property type="entry name" value="Cell_Envelope_Struct_Comp"/>
</dbReference>
<keyword evidence="2" id="KW-1133">Transmembrane helix</keyword>
<keyword evidence="1" id="KW-0732">Signal</keyword>
<feature type="transmembrane region" description="Helical" evidence="2">
    <location>
        <begin position="48"/>
        <end position="69"/>
    </location>
</feature>
<dbReference type="Pfam" id="PF00395">
    <property type="entry name" value="SLH"/>
    <property type="match status" value="1"/>
</dbReference>
<name>A0ABX1Y157_9BACL</name>
<dbReference type="PANTHER" id="PTHR43308">
    <property type="entry name" value="OUTER MEMBRANE PROTEIN ALPHA-RELATED"/>
    <property type="match status" value="1"/>
</dbReference>
<evidence type="ECO:0000256" key="2">
    <source>
        <dbReference type="SAM" id="Phobius"/>
    </source>
</evidence>
<sequence>MCSTEFLFDCNALTCKLVLVDNSTMQTTAQSKHHRIGVLYMKNSKKTLAALTITATVGLSAILPFNALAASPFTDSANTAQVQTAIEQLAQQQVVSGYENNTFKPNQTVTRAEVAKIVALALHVSMDPAAANHFNDVTKGDWFYSYAVALETLGAMKDTSGQFRGGQSITSDQLADLIANVLKVEKTAVEKLPSFASITGSQVTRGQAALLIFEAQQLAPIQVTKLQALNAITLQVTFSAPIPAAELELDQASKNFVFDNGLAINNVPRLKTGSKSTYIIPVPTQKVGTTYTLTYKGKPAGTFTASTEKIALKSTAQVASDLFEVESHLADGVADYGYVIAAYSKGRPGSFIVDENNTYNGKTYQILSSMRNRQVQITPEGGATMTANYLPFTQATDGRQAPKFILPNGETFHAGVKYTVSADWATLANPTFTAKEIAPLTIQSAAAVDTKTIAVTLSQDPKDEIFVSRRVTLTATDGTVLTAEYTLTSRKGAVGTFALLNNAQLVPGTSYTIAPVGKWSNATGVTLTLTK</sequence>
<dbReference type="EMBL" id="WHOA01000131">
    <property type="protein sequence ID" value="NOU73624.1"/>
    <property type="molecule type" value="Genomic_DNA"/>
</dbReference>
<accession>A0ABX1Y157</accession>
<feature type="domain" description="SLH" evidence="3">
    <location>
        <begin position="134"/>
        <end position="192"/>
    </location>
</feature>
<feature type="domain" description="SLH" evidence="3">
    <location>
        <begin position="69"/>
        <end position="132"/>
    </location>
</feature>
<evidence type="ECO:0000313" key="5">
    <source>
        <dbReference type="Proteomes" id="UP000616779"/>
    </source>
</evidence>
<dbReference type="Proteomes" id="UP000616779">
    <property type="component" value="Unassembled WGS sequence"/>
</dbReference>
<gene>
    <name evidence="4" type="ORF">GC098_19735</name>
</gene>
<reference evidence="4 5" key="1">
    <citation type="submission" date="2019-10" db="EMBL/GenBank/DDBJ databases">
        <title>Description of Paenibacillus terrestris sp. nov.</title>
        <authorList>
            <person name="Carlier A."/>
            <person name="Qi S."/>
        </authorList>
    </citation>
    <scope>NUCLEOTIDE SEQUENCE [LARGE SCALE GENOMIC DNA]</scope>
    <source>
        <strain evidence="4 5">LMG 31458</strain>
    </source>
</reference>